<dbReference type="InParanoid" id="A0A6P7YPW7"/>
<dbReference type="Proteomes" id="UP000515156">
    <property type="component" value="Chromosome 8"/>
</dbReference>
<name>A0A6P7YPW7_9AMPH</name>
<accession>A0A6P7YPW7</accession>
<dbReference type="OrthoDB" id="9392174at2759"/>
<dbReference type="KEGG" id="muo:115476858"/>
<keyword evidence="2" id="KW-1185">Reference proteome</keyword>
<organism evidence="2 3">
    <name type="scientific">Microcaecilia unicolor</name>
    <dbReference type="NCBI Taxonomy" id="1415580"/>
    <lineage>
        <taxon>Eukaryota</taxon>
        <taxon>Metazoa</taxon>
        <taxon>Chordata</taxon>
        <taxon>Craniata</taxon>
        <taxon>Vertebrata</taxon>
        <taxon>Euteleostomi</taxon>
        <taxon>Amphibia</taxon>
        <taxon>Gymnophiona</taxon>
        <taxon>Siphonopidae</taxon>
        <taxon>Microcaecilia</taxon>
    </lineage>
</organism>
<proteinExistence type="predicted"/>
<sequence length="237" mass="26308">MKVIRKETFRAVYVNRFGAHCCGSIIQYGGGSEKQRAAAGGGEGAGLKSLRMRRKHVRYRWWSDDADRRQAGGSRAELGRHWQGATRGERQGRGKVAAGTTQSSTQEKESEEGGNEKLRAAQSRVMARKCECKAEVSRMQKKTCKPGSGISSAQGSPLLQCSKGRCANSWRNGVLPVTKYSIFGFHSSLHGGLRVKKRKQKKSTGSQKVLKVISRMLEENEKLRIRLLTCSQIYSEE</sequence>
<dbReference type="GeneID" id="115476858"/>
<dbReference type="RefSeq" id="XP_030069292.1">
    <property type="nucleotide sequence ID" value="XM_030213432.1"/>
</dbReference>
<evidence type="ECO:0000313" key="3">
    <source>
        <dbReference type="RefSeq" id="XP_030069292.1"/>
    </source>
</evidence>
<gene>
    <name evidence="3" type="primary">LOC115476858</name>
</gene>
<dbReference type="PANTHER" id="PTHR38655">
    <property type="entry name" value="SIMILAR TO RIKEN CDNA 4930524B15"/>
    <property type="match status" value="1"/>
</dbReference>
<evidence type="ECO:0000313" key="2">
    <source>
        <dbReference type="Proteomes" id="UP000515156"/>
    </source>
</evidence>
<protein>
    <submittedName>
        <fullName evidence="3">Uncharacterized protein LOC115476858</fullName>
    </submittedName>
</protein>
<evidence type="ECO:0000256" key="1">
    <source>
        <dbReference type="SAM" id="MobiDB-lite"/>
    </source>
</evidence>
<dbReference type="FunCoup" id="A0A6P7YPW7">
    <property type="interactions" value="1"/>
</dbReference>
<dbReference type="InterPro" id="IPR031464">
    <property type="entry name" value="DUF4680"/>
</dbReference>
<feature type="region of interest" description="Disordered" evidence="1">
    <location>
        <begin position="70"/>
        <end position="122"/>
    </location>
</feature>
<dbReference type="PANTHER" id="PTHR38655:SF1">
    <property type="entry name" value="SIMILAR TO RIKEN CDNA 4930524B15"/>
    <property type="match status" value="1"/>
</dbReference>
<reference evidence="3" key="1">
    <citation type="submission" date="2025-08" db="UniProtKB">
        <authorList>
            <consortium name="RefSeq"/>
        </authorList>
    </citation>
    <scope>IDENTIFICATION</scope>
</reference>
<dbReference type="AlphaFoldDB" id="A0A6P7YPW7"/>